<dbReference type="EMBL" id="AOBV01000002">
    <property type="protein sequence ID" value="ELV08942.1"/>
    <property type="molecule type" value="Genomic_DNA"/>
</dbReference>
<keyword evidence="5 6" id="KW-0472">Membrane</keyword>
<organism evidence="7 8">
    <name type="scientific">Wohlfahrtiimonas chitiniclastica SH04</name>
    <dbReference type="NCBI Taxonomy" id="1261130"/>
    <lineage>
        <taxon>Bacteria</taxon>
        <taxon>Pseudomonadati</taxon>
        <taxon>Pseudomonadota</taxon>
        <taxon>Gammaproteobacteria</taxon>
        <taxon>Cardiobacteriales</taxon>
        <taxon>Ignatzschineriaceae</taxon>
        <taxon>Wohlfahrtiimonas</taxon>
    </lineage>
</organism>
<comment type="caution">
    <text evidence="7">The sequence shown here is derived from an EMBL/GenBank/DDBJ whole genome shotgun (WGS) entry which is preliminary data.</text>
</comment>
<evidence type="ECO:0000256" key="1">
    <source>
        <dbReference type="ARBA" id="ARBA00004141"/>
    </source>
</evidence>
<feature type="transmembrane region" description="Helical" evidence="6">
    <location>
        <begin position="225"/>
        <end position="247"/>
    </location>
</feature>
<dbReference type="InterPro" id="IPR011701">
    <property type="entry name" value="MFS"/>
</dbReference>
<dbReference type="PATRIC" id="fig|1261130.3.peg.536"/>
<sequence>MSTITRKDWLLLLSLGNFKITLVGFYMISIVTILKQNGFTLNQLSLLYLLASIELVQVLVSLIIERYQVHNPSGHFRFWLLLSNGIIFLALFSLFWIDIKDQFNLLLVICFVLSIMGIFLASATLGLNGTILSYQERGFGGVIQVLSARSGRMIGGGLVLYLYQYFGWHAAIGLMLLLSILMNVQLYFYREPGLKVAREKKVIAWRDLLKRVWTYWLEPATGWRWFILLFLSCIPYALTATTFIPVLSDHDFDSASIGTILAIYLPIVCILVSPISGWLMQRFDRYTVIVGLLFSQVFVLGSFAFVDELMQLHRYAFITQIMLLSIGYTLLLPVVMALFMDKAGQKMTTVDTSLQYTVMMTGASIANFASLRLASHFGFIWVYSVSTVIALIVVLFIFIFCRKTLSTALG</sequence>
<evidence type="ECO:0000256" key="3">
    <source>
        <dbReference type="ARBA" id="ARBA00022692"/>
    </source>
</evidence>
<evidence type="ECO:0000313" key="7">
    <source>
        <dbReference type="EMBL" id="ELV08942.1"/>
    </source>
</evidence>
<dbReference type="SUPFAM" id="SSF103473">
    <property type="entry name" value="MFS general substrate transporter"/>
    <property type="match status" value="1"/>
</dbReference>
<reference evidence="7 8" key="1">
    <citation type="journal article" date="2013" name="Genome Announc.">
        <title>Complete Genome Sequence of Wohlfahrtiimonas chitiniclastica Strain SH04, Isolated from Chrysomya megacephala Collected from Pudong International Airport in China.</title>
        <authorList>
            <person name="Cao X.M."/>
            <person name="Chen T."/>
            <person name="Xu L.Z."/>
            <person name="Yao L.S."/>
            <person name="Qi J."/>
            <person name="Zhang X.L."/>
            <person name="Yan Q.L."/>
            <person name="Deng Y.H."/>
            <person name="Guo T.Y."/>
            <person name="Wang J."/>
            <person name="Hu K.X."/>
            <person name="Xu B.L."/>
        </authorList>
    </citation>
    <scope>NUCLEOTIDE SEQUENCE [LARGE SCALE GENOMIC DNA]</scope>
    <source>
        <strain evidence="7 8">SH04</strain>
    </source>
</reference>
<dbReference type="InterPro" id="IPR004752">
    <property type="entry name" value="AmpG_permease/AT-1"/>
</dbReference>
<keyword evidence="8" id="KW-1185">Reference proteome</keyword>
<feature type="transmembrane region" description="Helical" evidence="6">
    <location>
        <begin position="168"/>
        <end position="189"/>
    </location>
</feature>
<evidence type="ECO:0008006" key="9">
    <source>
        <dbReference type="Google" id="ProtNLM"/>
    </source>
</evidence>
<feature type="transmembrane region" description="Helical" evidence="6">
    <location>
        <begin position="380"/>
        <end position="401"/>
    </location>
</feature>
<feature type="transmembrane region" description="Helical" evidence="6">
    <location>
        <begin position="103"/>
        <end position="127"/>
    </location>
</feature>
<dbReference type="GO" id="GO:0022857">
    <property type="term" value="F:transmembrane transporter activity"/>
    <property type="evidence" value="ECO:0007669"/>
    <property type="project" value="InterPro"/>
</dbReference>
<gene>
    <name evidence="7" type="ORF">F387_00338</name>
</gene>
<dbReference type="Proteomes" id="UP000011617">
    <property type="component" value="Unassembled WGS sequence"/>
</dbReference>
<dbReference type="PANTHER" id="PTHR12778:SF10">
    <property type="entry name" value="MAJOR FACILITATOR SUPERFAMILY DOMAIN-CONTAINING PROTEIN 3"/>
    <property type="match status" value="1"/>
</dbReference>
<evidence type="ECO:0000256" key="5">
    <source>
        <dbReference type="ARBA" id="ARBA00023136"/>
    </source>
</evidence>
<dbReference type="Gene3D" id="1.20.1250.20">
    <property type="entry name" value="MFS general substrate transporter like domains"/>
    <property type="match status" value="2"/>
</dbReference>
<evidence type="ECO:0000313" key="8">
    <source>
        <dbReference type="Proteomes" id="UP000011617"/>
    </source>
</evidence>
<name>L8XYF5_9GAMM</name>
<dbReference type="HOGENOM" id="CLU_029352_4_0_6"/>
<keyword evidence="3 6" id="KW-0812">Transmembrane</keyword>
<feature type="transmembrane region" description="Helical" evidence="6">
    <location>
        <begin position="317"/>
        <end position="340"/>
    </location>
</feature>
<protein>
    <recommendedName>
        <fullName evidence="9">Major facilitator superfamily (MFS) profile domain-containing protein</fullName>
    </recommendedName>
</protein>
<dbReference type="GO" id="GO:0016020">
    <property type="term" value="C:membrane"/>
    <property type="evidence" value="ECO:0007669"/>
    <property type="project" value="UniProtKB-SubCell"/>
</dbReference>
<evidence type="ECO:0000256" key="6">
    <source>
        <dbReference type="SAM" id="Phobius"/>
    </source>
</evidence>
<feature type="transmembrane region" description="Helical" evidence="6">
    <location>
        <begin position="9"/>
        <end position="34"/>
    </location>
</feature>
<feature type="transmembrane region" description="Helical" evidence="6">
    <location>
        <begin position="259"/>
        <end position="279"/>
    </location>
</feature>
<dbReference type="RefSeq" id="WP_008314927.1">
    <property type="nucleotide sequence ID" value="NZ_KB372778.1"/>
</dbReference>
<feature type="transmembrane region" description="Helical" evidence="6">
    <location>
        <begin position="286"/>
        <end position="305"/>
    </location>
</feature>
<comment type="subcellular location">
    <subcellularLocation>
        <location evidence="1">Membrane</location>
        <topology evidence="1">Multi-pass membrane protein</topology>
    </subcellularLocation>
</comment>
<feature type="transmembrane region" description="Helical" evidence="6">
    <location>
        <begin position="352"/>
        <end position="374"/>
    </location>
</feature>
<dbReference type="AlphaFoldDB" id="L8XYF5"/>
<proteinExistence type="predicted"/>
<dbReference type="PANTHER" id="PTHR12778">
    <property type="entry name" value="SOLUTE CARRIER FAMILY 33 ACETYL-COA TRANSPORTER -RELATED"/>
    <property type="match status" value="1"/>
</dbReference>
<feature type="transmembrane region" description="Helical" evidence="6">
    <location>
        <begin position="46"/>
        <end position="64"/>
    </location>
</feature>
<accession>L8XYF5</accession>
<evidence type="ECO:0000256" key="4">
    <source>
        <dbReference type="ARBA" id="ARBA00022989"/>
    </source>
</evidence>
<keyword evidence="2" id="KW-0813">Transport</keyword>
<keyword evidence="4 6" id="KW-1133">Transmembrane helix</keyword>
<feature type="transmembrane region" description="Helical" evidence="6">
    <location>
        <begin position="76"/>
        <end position="97"/>
    </location>
</feature>
<dbReference type="InterPro" id="IPR036259">
    <property type="entry name" value="MFS_trans_sf"/>
</dbReference>
<evidence type="ECO:0000256" key="2">
    <source>
        <dbReference type="ARBA" id="ARBA00022448"/>
    </source>
</evidence>
<dbReference type="Pfam" id="PF07690">
    <property type="entry name" value="MFS_1"/>
    <property type="match status" value="1"/>
</dbReference>